<dbReference type="Proteomes" id="UP001148737">
    <property type="component" value="Unassembled WGS sequence"/>
</dbReference>
<keyword evidence="2" id="KW-1185">Reference proteome</keyword>
<reference evidence="1" key="1">
    <citation type="submission" date="2022-07" db="EMBL/GenBank/DDBJ databases">
        <title>Genome Sequence of Lecanicillium saksenae.</title>
        <authorList>
            <person name="Buettner E."/>
        </authorList>
    </citation>
    <scope>NUCLEOTIDE SEQUENCE</scope>
    <source>
        <strain evidence="1">VT-O1</strain>
    </source>
</reference>
<name>A0ACC1QIM1_9HYPO</name>
<organism evidence="1 2">
    <name type="scientific">Lecanicillium saksenae</name>
    <dbReference type="NCBI Taxonomy" id="468837"/>
    <lineage>
        <taxon>Eukaryota</taxon>
        <taxon>Fungi</taxon>
        <taxon>Dikarya</taxon>
        <taxon>Ascomycota</taxon>
        <taxon>Pezizomycotina</taxon>
        <taxon>Sordariomycetes</taxon>
        <taxon>Hypocreomycetidae</taxon>
        <taxon>Hypocreales</taxon>
        <taxon>Cordycipitaceae</taxon>
        <taxon>Lecanicillium</taxon>
    </lineage>
</organism>
<evidence type="ECO:0000313" key="2">
    <source>
        <dbReference type="Proteomes" id="UP001148737"/>
    </source>
</evidence>
<accession>A0ACC1QIM1</accession>
<evidence type="ECO:0000313" key="1">
    <source>
        <dbReference type="EMBL" id="KAJ3476982.1"/>
    </source>
</evidence>
<gene>
    <name evidence="1" type="ORF">NLG97_g8965</name>
</gene>
<proteinExistence type="predicted"/>
<sequence>MSAGYIEESRGAMWNALPQEIQSLILKFIIDEDNCHRQLATVSRQWQQFVERENFARIKLTPLRATDFGSMTRRSHRHVRCIWFCWELDEYDCTTCAPQRRMMSEDEYMAAVAVDDTKHCRITMAFENLFETLNSWGQNGGLTLDISVHCHSDVAHWFPYLTFVPDTVYDPTSGDGLQFTQVAGENPGHRWPVNWRASRPFMAEREEYEWWEQLALAPAVSKLILRQQSRRQWKPLSLSRMFTRFPNLAELYYEPWRMWDGQGIADQENVVLLQYMAKHNTKLRKLVLFENFNQQYPLLWQRIVAGREEILSHSFRKPNPKVSRALVLASSNLEYIAVSFIADARYFLTAEPELEWPNLKSLVLTLELMARRHDTKDMQEVLQSAAAAMKKMPRLEILAIWTGRKGLATLFQYQVLPKAWEVAVSQNGHDEHWKVEIIHECLDPSAIKSHADAVERLELPEVMRPVSLLRIKMEQAALEATVASRMARLLEPTARPQPGDTPKDPTQQASWPYNPPRVRPTSEHNDHETSNNEKEKTNLFGQPAAFSQLHSSILPSEPHEPPRCRPLQKSSPTS</sequence>
<dbReference type="EMBL" id="JANAKD010001718">
    <property type="protein sequence ID" value="KAJ3476982.1"/>
    <property type="molecule type" value="Genomic_DNA"/>
</dbReference>
<protein>
    <submittedName>
        <fullName evidence="1">Uncharacterized protein</fullName>
    </submittedName>
</protein>
<comment type="caution">
    <text evidence="1">The sequence shown here is derived from an EMBL/GenBank/DDBJ whole genome shotgun (WGS) entry which is preliminary data.</text>
</comment>